<evidence type="ECO:0000256" key="7">
    <source>
        <dbReference type="ARBA" id="ARBA00023163"/>
    </source>
</evidence>
<dbReference type="Pfam" id="PF00096">
    <property type="entry name" value="zf-C2H2"/>
    <property type="match status" value="4"/>
</dbReference>
<keyword evidence="10" id="KW-0175">Coiled coil</keyword>
<accession>A0A084VJL7</accession>
<feature type="domain" description="C2H2-type" evidence="12">
    <location>
        <begin position="585"/>
        <end position="612"/>
    </location>
</feature>
<dbReference type="OMA" id="FEKCIRH"/>
<feature type="domain" description="C2H2-type" evidence="12">
    <location>
        <begin position="359"/>
        <end position="386"/>
    </location>
</feature>
<dbReference type="GO" id="GO:0008270">
    <property type="term" value="F:zinc ion binding"/>
    <property type="evidence" value="ECO:0007669"/>
    <property type="project" value="UniProtKB-KW"/>
</dbReference>
<evidence type="ECO:0000256" key="8">
    <source>
        <dbReference type="ARBA" id="ARBA00023242"/>
    </source>
</evidence>
<dbReference type="EMBL" id="ATLV01013735">
    <property type="status" value="NOT_ANNOTATED_CDS"/>
    <property type="molecule type" value="Genomic_DNA"/>
</dbReference>
<reference evidence="13 15" key="1">
    <citation type="journal article" date="2014" name="BMC Genomics">
        <title>Genome sequence of Anopheles sinensis provides insight into genetics basis of mosquito competence for malaria parasites.</title>
        <authorList>
            <person name="Zhou D."/>
            <person name="Zhang D."/>
            <person name="Ding G."/>
            <person name="Shi L."/>
            <person name="Hou Q."/>
            <person name="Ye Y."/>
            <person name="Xu Y."/>
            <person name="Zhou H."/>
            <person name="Xiong C."/>
            <person name="Li S."/>
            <person name="Yu J."/>
            <person name="Hong S."/>
            <person name="Yu X."/>
            <person name="Zou P."/>
            <person name="Chen C."/>
            <person name="Chang X."/>
            <person name="Wang W."/>
            <person name="Lv Y."/>
            <person name="Sun Y."/>
            <person name="Ma L."/>
            <person name="Shen B."/>
            <person name="Zhu C."/>
        </authorList>
    </citation>
    <scope>NUCLEOTIDE SEQUENCE [LARGE SCALE GENOMIC DNA]</scope>
</reference>
<feature type="coiled-coil region" evidence="10">
    <location>
        <begin position="229"/>
        <end position="256"/>
    </location>
</feature>
<evidence type="ECO:0000256" key="1">
    <source>
        <dbReference type="ARBA" id="ARBA00004123"/>
    </source>
</evidence>
<keyword evidence="4 9" id="KW-0863">Zinc-finger</keyword>
<proteinExistence type="predicted"/>
<dbReference type="SMART" id="SM00868">
    <property type="entry name" value="zf-AD"/>
    <property type="match status" value="1"/>
</dbReference>
<keyword evidence="2" id="KW-0479">Metal-binding</keyword>
<evidence type="ECO:0000256" key="5">
    <source>
        <dbReference type="ARBA" id="ARBA00022833"/>
    </source>
</evidence>
<keyword evidence="8" id="KW-0539">Nucleus</keyword>
<dbReference type="VEuPathDB" id="VectorBase:ASIC005457"/>
<evidence type="ECO:0000313" key="15">
    <source>
        <dbReference type="Proteomes" id="UP000030765"/>
    </source>
</evidence>
<dbReference type="Proteomes" id="UP000030765">
    <property type="component" value="Unassembled WGS sequence"/>
</dbReference>
<keyword evidence="15" id="KW-1185">Reference proteome</keyword>
<dbReference type="SUPFAM" id="SSF57667">
    <property type="entry name" value="beta-beta-alpha zinc fingers"/>
    <property type="match status" value="5"/>
</dbReference>
<dbReference type="PANTHER" id="PTHR24379:SF127">
    <property type="entry name" value="BLOODY FINGERS-RELATED"/>
    <property type="match status" value="1"/>
</dbReference>
<evidence type="ECO:0000256" key="4">
    <source>
        <dbReference type="ARBA" id="ARBA00022771"/>
    </source>
</evidence>
<feature type="domain" description="C2H2-type" evidence="12">
    <location>
        <begin position="486"/>
        <end position="513"/>
    </location>
</feature>
<evidence type="ECO:0000256" key="6">
    <source>
        <dbReference type="ARBA" id="ARBA00023015"/>
    </source>
</evidence>
<feature type="domain" description="C2H2-type" evidence="12">
    <location>
        <begin position="613"/>
        <end position="640"/>
    </location>
</feature>
<dbReference type="VEuPathDB" id="VectorBase:ASIS021059"/>
<dbReference type="InterPro" id="IPR036236">
    <property type="entry name" value="Znf_C2H2_sf"/>
</dbReference>
<dbReference type="GO" id="GO:0005634">
    <property type="term" value="C:nucleus"/>
    <property type="evidence" value="ECO:0007669"/>
    <property type="project" value="UniProtKB-SubCell"/>
</dbReference>
<protein>
    <submittedName>
        <fullName evidence="13">AGAP002433-PA-like protein</fullName>
    </submittedName>
</protein>
<organism evidence="13">
    <name type="scientific">Anopheles sinensis</name>
    <name type="common">Mosquito</name>
    <dbReference type="NCBI Taxonomy" id="74873"/>
    <lineage>
        <taxon>Eukaryota</taxon>
        <taxon>Metazoa</taxon>
        <taxon>Ecdysozoa</taxon>
        <taxon>Arthropoda</taxon>
        <taxon>Hexapoda</taxon>
        <taxon>Insecta</taxon>
        <taxon>Pterygota</taxon>
        <taxon>Neoptera</taxon>
        <taxon>Endopterygota</taxon>
        <taxon>Diptera</taxon>
        <taxon>Nematocera</taxon>
        <taxon>Culicoidea</taxon>
        <taxon>Culicidae</taxon>
        <taxon>Anophelinae</taxon>
        <taxon>Anopheles</taxon>
    </lineage>
</organism>
<evidence type="ECO:0000259" key="12">
    <source>
        <dbReference type="PROSITE" id="PS50157"/>
    </source>
</evidence>
<evidence type="ECO:0000256" key="10">
    <source>
        <dbReference type="SAM" id="Coils"/>
    </source>
</evidence>
<dbReference type="AlphaFoldDB" id="A0A084VJL7"/>
<dbReference type="OrthoDB" id="6077919at2759"/>
<evidence type="ECO:0000256" key="2">
    <source>
        <dbReference type="ARBA" id="ARBA00022723"/>
    </source>
</evidence>
<feature type="domain" description="C2H2-type" evidence="12">
    <location>
        <begin position="641"/>
        <end position="668"/>
    </location>
</feature>
<feature type="domain" description="C2H2-type" evidence="12">
    <location>
        <begin position="555"/>
        <end position="583"/>
    </location>
</feature>
<reference evidence="14" key="2">
    <citation type="submission" date="2020-05" db="UniProtKB">
        <authorList>
            <consortium name="EnsemblMetazoa"/>
        </authorList>
    </citation>
    <scope>IDENTIFICATION</scope>
</reference>
<dbReference type="FunFam" id="3.30.160.60:FF:000060">
    <property type="entry name" value="zinc finger protein 436"/>
    <property type="match status" value="1"/>
</dbReference>
<evidence type="ECO:0000313" key="14">
    <source>
        <dbReference type="EnsemblMetazoa" id="ASIC005457-PA"/>
    </source>
</evidence>
<dbReference type="EMBL" id="KE524884">
    <property type="protein sequence ID" value="KFB38161.1"/>
    <property type="molecule type" value="Genomic_DNA"/>
</dbReference>
<comment type="subcellular location">
    <subcellularLocation>
        <location evidence="1">Nucleus</location>
    </subcellularLocation>
</comment>
<dbReference type="InterPro" id="IPR012934">
    <property type="entry name" value="Znf_AD"/>
</dbReference>
<feature type="region of interest" description="Disordered" evidence="11">
    <location>
        <begin position="415"/>
        <end position="437"/>
    </location>
</feature>
<evidence type="ECO:0000256" key="9">
    <source>
        <dbReference type="PROSITE-ProRule" id="PRU00042"/>
    </source>
</evidence>
<dbReference type="STRING" id="74873.A0A084VJL7"/>
<keyword evidence="6" id="KW-0805">Transcription regulation</keyword>
<feature type="domain" description="C2H2-type" evidence="12">
    <location>
        <begin position="389"/>
        <end position="419"/>
    </location>
</feature>
<evidence type="ECO:0000256" key="11">
    <source>
        <dbReference type="SAM" id="MobiDB-lite"/>
    </source>
</evidence>
<gene>
    <name evidence="13" type="ORF">ZHAS_00005457</name>
</gene>
<name>A0A084VJL7_ANOSI</name>
<dbReference type="PROSITE" id="PS00028">
    <property type="entry name" value="ZINC_FINGER_C2H2_1"/>
    <property type="match status" value="10"/>
</dbReference>
<dbReference type="FunFam" id="3.30.160.60:FF:000176">
    <property type="entry name" value="zinc finger protein 70"/>
    <property type="match status" value="1"/>
</dbReference>
<dbReference type="SMART" id="SM00355">
    <property type="entry name" value="ZnF_C2H2"/>
    <property type="match status" value="13"/>
</dbReference>
<keyword evidence="7" id="KW-0804">Transcription</keyword>
<keyword evidence="3" id="KW-0677">Repeat</keyword>
<evidence type="ECO:0000256" key="3">
    <source>
        <dbReference type="ARBA" id="ARBA00022737"/>
    </source>
</evidence>
<feature type="domain" description="C2H2-type" evidence="12">
    <location>
        <begin position="455"/>
        <end position="479"/>
    </location>
</feature>
<feature type="domain" description="C2H2-type" evidence="12">
    <location>
        <begin position="669"/>
        <end position="696"/>
    </location>
</feature>
<dbReference type="PANTHER" id="PTHR24379">
    <property type="entry name" value="KRAB AND ZINC FINGER DOMAIN-CONTAINING"/>
    <property type="match status" value="1"/>
</dbReference>
<keyword evidence="5" id="KW-0862">Zinc</keyword>
<sequence>MPPEASSTIELTNLTCRLCLNNNDTLIPLAYGLSQEEQQHVIVKLLNIDLQENWPFNSACNNCVMKVRLVESIRSQFEEKNRIFDVLWTQYKRLHFSNVVTSNSAAKSVAPKEDVPKTKTVTSGYIIDGFVVEKTELEVGGETILIKTESEQRGGIIKRELYEVDEIVEENNAIYDELTLVENVLNDTQELIEEDKEGELEPDLEDDMIEEHILDQDEFRMSIGDIHEQGEVEEELDLEQQELQSEQDDAEIVQEASDTCEEVEEASWQDDGFYDETLNRCYVCMDTFDTPEQLNDHIDDMHQHLLPFHCDKCLAYFTSIEEVNQHLITHMYPFVCLYCPRKYCSEELLLQHNKECRAYRCPHCTAEFEIMAHLNAHKKKHTAQLRASNQCKTCGKTFAHACNLLRHVKSRKCSASENASKRNQGHKMPDERRGSVKLLSGARRSSLDQRMKNLLVCQVCSQKFESNCNLARHIEREHADFNFPLYPCDICPKKFTVFEKCIRHRTFHRRAQPKPKHSKKDPSETTCKICHKEFRVDHLMLRHLSEEHSLTLELFQCDQCGRKFSTEMKLRKHHYNSHRKNKTLYVCSHCGQKFEKKLTLKDHETKHLGAPAYQCHVCEKTFIHKHSLDRHALVHSDVKQFACDICHKTFKRNTTLVIHRRIHTGEKPYLCEPCGLRFIDSSTLIKHRQRAHSKPE</sequence>
<dbReference type="Gene3D" id="3.30.160.60">
    <property type="entry name" value="Classic Zinc Finger"/>
    <property type="match status" value="7"/>
</dbReference>
<dbReference type="InterPro" id="IPR013087">
    <property type="entry name" value="Znf_C2H2_type"/>
</dbReference>
<dbReference type="EnsemblMetazoa" id="ASIC005457-RA">
    <property type="protein sequence ID" value="ASIC005457-PA"/>
    <property type="gene ID" value="ASIC005457"/>
</dbReference>
<evidence type="ECO:0000313" key="13">
    <source>
        <dbReference type="EMBL" id="KFB38161.1"/>
    </source>
</evidence>
<dbReference type="PROSITE" id="PS50157">
    <property type="entry name" value="ZINC_FINGER_C2H2_2"/>
    <property type="match status" value="9"/>
</dbReference>